<feature type="domain" description="C2H2-type" evidence="11">
    <location>
        <begin position="510"/>
        <end position="537"/>
    </location>
</feature>
<dbReference type="SUPFAM" id="SSF57716">
    <property type="entry name" value="Glucocorticoid receptor-like (DNA-binding domain)"/>
    <property type="match status" value="1"/>
</dbReference>
<keyword evidence="2" id="KW-0677">Repeat</keyword>
<feature type="domain" description="C2H2-type" evidence="11">
    <location>
        <begin position="392"/>
        <end position="420"/>
    </location>
</feature>
<dbReference type="InterPro" id="IPR013087">
    <property type="entry name" value="Znf_C2H2_type"/>
</dbReference>
<feature type="domain" description="C2H2-type" evidence="11">
    <location>
        <begin position="363"/>
        <end position="391"/>
    </location>
</feature>
<dbReference type="InterPro" id="IPR036236">
    <property type="entry name" value="Znf_C2H2_sf"/>
</dbReference>
<dbReference type="InterPro" id="IPR012934">
    <property type="entry name" value="Znf_AD"/>
</dbReference>
<dbReference type="InterPro" id="IPR050527">
    <property type="entry name" value="Snail/Krueppel_Znf"/>
</dbReference>
<evidence type="ECO:0000313" key="15">
    <source>
        <dbReference type="EMBL" id="JAI48261.1"/>
    </source>
</evidence>
<feature type="region of interest" description="Disordered" evidence="9">
    <location>
        <begin position="200"/>
        <end position="220"/>
    </location>
</feature>
<feature type="domain" description="C2H2-type" evidence="11">
    <location>
        <begin position="482"/>
        <end position="506"/>
    </location>
</feature>
<evidence type="ECO:0000256" key="3">
    <source>
        <dbReference type="ARBA" id="ARBA00022771"/>
    </source>
</evidence>
<dbReference type="GO" id="GO:0008270">
    <property type="term" value="F:zinc ion binding"/>
    <property type="evidence" value="ECO:0007669"/>
    <property type="project" value="UniProtKB-UniRule"/>
</dbReference>
<dbReference type="PROSITE" id="PS51915">
    <property type="entry name" value="ZAD"/>
    <property type="match status" value="1"/>
</dbReference>
<feature type="chain" id="PRO_5014030189" evidence="10">
    <location>
        <begin position="25"/>
        <end position="578"/>
    </location>
</feature>
<dbReference type="PANTHER" id="PTHR24388:SF104">
    <property type="entry name" value="AT-RICH BINDING PROTEIN-RELATED"/>
    <property type="match status" value="1"/>
</dbReference>
<evidence type="ECO:0000256" key="6">
    <source>
        <dbReference type="ARBA" id="ARBA00037948"/>
    </source>
</evidence>
<dbReference type="OrthoDB" id="7852576at2759"/>
<dbReference type="PANTHER" id="PTHR24388">
    <property type="entry name" value="ZINC FINGER PROTEIN"/>
    <property type="match status" value="1"/>
</dbReference>
<sequence>FWCLFTYLFRKMICRLCLLGITNGIELWSGNGESDVAKVIKRYFCIEIQYHETISNEICCECWKHIDDFHKFWVNIDEKQKTLQTHLECIETKHPIEDIETEEFPSVHINSSIDCKEIGLREPQIDLVVLQPAVCDNEVEFDAADLDNDCEDGAVFDDGGTDNDLLFDQGCLPAVKTKQTYNFVKTKKKINDLDNRPKREYKKKSLKSKSDDNLSKDPAIDEEATRRRMAKLALIAEMDEYIAQNSELSCCLCKQQLTDFLQLRKHFRDQHKCEGYMTCCNSRFLKRSLWVDHLKMHRDPDFLKCHICNKKLASRNTYQNHMDSKHPDTEDLQFFCKLCPRKFVKQYLLDYHMRSKHTTTRDFICKICNKGFVSAGVLKKHERNIHLNEYESVCEICGKCFKAAHNLLRHVDSIHSAEPRTRAQCHICQKWLKNAYTLKKHIIAHSEEPLGREYPCTKCNAIKYSRHSLAAHIRYHHSDRSFKCPVCSKEFKLPIALREHEARHAGIHLYTCSICAKKFRSIRNMRKHVANHSDESVHAKCNENVQQKSEEKLPQHSTSANDMPSGYLTLLPFNEAQS</sequence>
<evidence type="ECO:0000313" key="14">
    <source>
        <dbReference type="EMBL" id="JAI40826.1"/>
    </source>
</evidence>
<accession>A0A0K8WAV0</accession>
<dbReference type="SMART" id="SM00355">
    <property type="entry name" value="ZnF_C2H2"/>
    <property type="match status" value="9"/>
</dbReference>
<keyword evidence="10" id="KW-0732">Signal</keyword>
<evidence type="ECO:0000313" key="13">
    <source>
        <dbReference type="EMBL" id="JAI27652.1"/>
    </source>
</evidence>
<evidence type="ECO:0000256" key="7">
    <source>
        <dbReference type="PROSITE-ProRule" id="PRU00042"/>
    </source>
</evidence>
<feature type="non-terminal residue" evidence="15">
    <location>
        <position position="1"/>
    </location>
</feature>
<comment type="similarity">
    <text evidence="6">Belongs to the snail C2H2-type zinc-finger protein family.</text>
</comment>
<protein>
    <submittedName>
        <fullName evidence="15">Transcription factor grauzone</fullName>
    </submittedName>
</protein>
<organism evidence="15">
    <name type="scientific">Bactrocera latifrons</name>
    <name type="common">Malaysian fruit fly</name>
    <name type="synonym">Chaetodacus latifrons</name>
    <dbReference type="NCBI Taxonomy" id="174628"/>
    <lineage>
        <taxon>Eukaryota</taxon>
        <taxon>Metazoa</taxon>
        <taxon>Ecdysozoa</taxon>
        <taxon>Arthropoda</taxon>
        <taxon>Hexapoda</taxon>
        <taxon>Insecta</taxon>
        <taxon>Pterygota</taxon>
        <taxon>Neoptera</taxon>
        <taxon>Endopterygota</taxon>
        <taxon>Diptera</taxon>
        <taxon>Brachycera</taxon>
        <taxon>Muscomorpha</taxon>
        <taxon>Tephritoidea</taxon>
        <taxon>Tephritidae</taxon>
        <taxon>Bactrocera</taxon>
        <taxon>Bactrocera</taxon>
    </lineage>
</organism>
<dbReference type="Pfam" id="PF07776">
    <property type="entry name" value="zf-AD"/>
    <property type="match status" value="1"/>
</dbReference>
<feature type="binding site" evidence="8">
    <location>
        <position position="59"/>
    </location>
    <ligand>
        <name>Zn(2+)</name>
        <dbReference type="ChEBI" id="CHEBI:29105"/>
    </ligand>
</feature>
<evidence type="ECO:0000256" key="10">
    <source>
        <dbReference type="SAM" id="SignalP"/>
    </source>
</evidence>
<feature type="domain" description="ZAD" evidence="12">
    <location>
        <begin position="12"/>
        <end position="86"/>
    </location>
</feature>
<feature type="binding site" evidence="8">
    <location>
        <position position="14"/>
    </location>
    <ligand>
        <name>Zn(2+)</name>
        <dbReference type="ChEBI" id="CHEBI:29105"/>
    </ligand>
</feature>
<evidence type="ECO:0000256" key="2">
    <source>
        <dbReference type="ARBA" id="ARBA00022737"/>
    </source>
</evidence>
<dbReference type="GO" id="GO:0005634">
    <property type="term" value="C:nucleus"/>
    <property type="evidence" value="ECO:0007669"/>
    <property type="project" value="InterPro"/>
</dbReference>
<dbReference type="GO" id="GO:0000981">
    <property type="term" value="F:DNA-binding transcription factor activity, RNA polymerase II-specific"/>
    <property type="evidence" value="ECO:0007669"/>
    <property type="project" value="TreeGrafter"/>
</dbReference>
<dbReference type="Pfam" id="PF12874">
    <property type="entry name" value="zf-met"/>
    <property type="match status" value="1"/>
</dbReference>
<feature type="binding site" evidence="8">
    <location>
        <position position="62"/>
    </location>
    <ligand>
        <name>Zn(2+)</name>
        <dbReference type="ChEBI" id="CHEBI:29105"/>
    </ligand>
</feature>
<dbReference type="PROSITE" id="PS00028">
    <property type="entry name" value="ZINC_FINGER_C2H2_1"/>
    <property type="match status" value="8"/>
</dbReference>
<gene>
    <name evidence="15" type="primary">grau_33</name>
    <name evidence="13" type="synonym">grau_7</name>
    <name evidence="14" type="synonym">grau_8</name>
    <name evidence="14" type="ORF">c0_g1_i1</name>
    <name evidence="15" type="ORF">c0_g1_i5</name>
    <name evidence="13" type="ORF">c0_g1_i6</name>
</gene>
<keyword evidence="3 7" id="KW-0863">Zinc-finger</keyword>
<name>A0A0K8WAV0_BACLA</name>
<dbReference type="GO" id="GO:0000978">
    <property type="term" value="F:RNA polymerase II cis-regulatory region sequence-specific DNA binding"/>
    <property type="evidence" value="ECO:0007669"/>
    <property type="project" value="TreeGrafter"/>
</dbReference>
<dbReference type="Gene3D" id="3.30.160.60">
    <property type="entry name" value="Classic Zinc Finger"/>
    <property type="match status" value="5"/>
</dbReference>
<evidence type="ECO:0000256" key="1">
    <source>
        <dbReference type="ARBA" id="ARBA00022723"/>
    </source>
</evidence>
<keyword evidence="5" id="KW-0539">Nucleus</keyword>
<feature type="compositionally biased region" description="Basic and acidic residues" evidence="9">
    <location>
        <begin position="208"/>
        <end position="220"/>
    </location>
</feature>
<dbReference type="Gene3D" id="3.40.1800.20">
    <property type="match status" value="1"/>
</dbReference>
<evidence type="ECO:0000256" key="5">
    <source>
        <dbReference type="ARBA" id="ARBA00023242"/>
    </source>
</evidence>
<proteinExistence type="inferred from homology"/>
<evidence type="ECO:0000256" key="9">
    <source>
        <dbReference type="SAM" id="MobiDB-lite"/>
    </source>
</evidence>
<dbReference type="EMBL" id="GDHF01024662">
    <property type="protein sequence ID" value="JAI27652.1"/>
    <property type="molecule type" value="Transcribed_RNA"/>
</dbReference>
<keyword evidence="4 8" id="KW-0862">Zinc</keyword>
<dbReference type="PROSITE" id="PS50157">
    <property type="entry name" value="ZINC_FINGER_C2H2_2"/>
    <property type="match status" value="6"/>
</dbReference>
<feature type="signal peptide" evidence="10">
    <location>
        <begin position="1"/>
        <end position="24"/>
    </location>
</feature>
<feature type="binding site" evidence="8">
    <location>
        <position position="17"/>
    </location>
    <ligand>
        <name>Zn(2+)</name>
        <dbReference type="ChEBI" id="CHEBI:29105"/>
    </ligand>
</feature>
<dbReference type="Pfam" id="PF13912">
    <property type="entry name" value="zf-C2H2_6"/>
    <property type="match status" value="2"/>
</dbReference>
<evidence type="ECO:0000256" key="8">
    <source>
        <dbReference type="PROSITE-ProRule" id="PRU01263"/>
    </source>
</evidence>
<dbReference type="EMBL" id="GDHF01004053">
    <property type="protein sequence ID" value="JAI48261.1"/>
    <property type="molecule type" value="Transcribed_RNA"/>
</dbReference>
<dbReference type="AlphaFoldDB" id="A0A0K8WAV0"/>
<keyword evidence="1 8" id="KW-0479">Metal-binding</keyword>
<evidence type="ECO:0000259" key="11">
    <source>
        <dbReference type="PROSITE" id="PS50157"/>
    </source>
</evidence>
<evidence type="ECO:0000259" key="12">
    <source>
        <dbReference type="PROSITE" id="PS51915"/>
    </source>
</evidence>
<feature type="region of interest" description="Disordered" evidence="9">
    <location>
        <begin position="546"/>
        <end position="568"/>
    </location>
</feature>
<dbReference type="SMART" id="SM00868">
    <property type="entry name" value="zf-AD"/>
    <property type="match status" value="1"/>
</dbReference>
<dbReference type="EMBL" id="GDHF01011488">
    <property type="protein sequence ID" value="JAI40826.1"/>
    <property type="molecule type" value="Transcribed_RNA"/>
</dbReference>
<dbReference type="SUPFAM" id="SSF57667">
    <property type="entry name" value="beta-beta-alpha zinc fingers"/>
    <property type="match status" value="5"/>
</dbReference>
<reference evidence="15" key="1">
    <citation type="submission" date="2015-06" db="EMBL/GenBank/DDBJ databases">
        <authorList>
            <person name="Hoefler B.C."/>
            <person name="Straight P.D."/>
        </authorList>
    </citation>
    <scope>NUCLEOTIDE SEQUENCE</scope>
</reference>
<feature type="domain" description="C2H2-type" evidence="11">
    <location>
        <begin position="454"/>
        <end position="481"/>
    </location>
</feature>
<dbReference type="Pfam" id="PF00096">
    <property type="entry name" value="zf-C2H2"/>
    <property type="match status" value="3"/>
</dbReference>
<evidence type="ECO:0000256" key="4">
    <source>
        <dbReference type="ARBA" id="ARBA00022833"/>
    </source>
</evidence>
<feature type="domain" description="C2H2-type" evidence="11">
    <location>
        <begin position="334"/>
        <end position="362"/>
    </location>
</feature>